<dbReference type="SUPFAM" id="SSF51126">
    <property type="entry name" value="Pectin lyase-like"/>
    <property type="match status" value="1"/>
</dbReference>
<evidence type="ECO:0000256" key="1">
    <source>
        <dbReference type="SAM" id="SignalP"/>
    </source>
</evidence>
<sequence length="460" mass="48853">MTDPILSLVLFASLALASILVQDPSDIVPPQEWADDNAYIFDWHTTGEAYQTIPVTGPYTYSHQKGSISHQSLEATANDTSVVVITNRSDITITHSAITKFGYSSALNQASFYGVNAAVHNANNSTLRLSTVNVTTHNGAANVYTYGTGSVTYAKNTWLYSSGPVSHGFYAAGNGTVYAKDVQVYSGGTRCSAFSGDYPAGYIHVENAIVRTEGVGSAICFLQGLCNMTNVVGYAAKSPAMISDGALSDVTGILKNSDLTAGLLGGIVMISDSTIRNGTSVILDNTRLTVLGDGNPGLWFGNIIATVDLIATCINTTSGIFAVSNYSYLTQDFDYYAGFEENNNLSPAQATINVRESTISGELVAYNKSSIILNLARYSHWTGMAKVGYGDAYLSVSLDDTSTWSLTGNSVLQSFTSSNGTLSNIFSNGFDIVYDSGSLGNDVWRGKTYELQGGGKLRSS</sequence>
<protein>
    <submittedName>
        <fullName evidence="2">Uncharacterized protein</fullName>
    </submittedName>
</protein>
<dbReference type="Gene3D" id="2.160.20.20">
    <property type="match status" value="1"/>
</dbReference>
<keyword evidence="1" id="KW-0732">Signal</keyword>
<accession>A0A3F3PSY0</accession>
<organism evidence="2 3">
    <name type="scientific">Aspergillus welwitschiae</name>
    <dbReference type="NCBI Taxonomy" id="1341132"/>
    <lineage>
        <taxon>Eukaryota</taxon>
        <taxon>Fungi</taxon>
        <taxon>Dikarya</taxon>
        <taxon>Ascomycota</taxon>
        <taxon>Pezizomycotina</taxon>
        <taxon>Eurotiomycetes</taxon>
        <taxon>Eurotiomycetidae</taxon>
        <taxon>Eurotiales</taxon>
        <taxon>Aspergillaceae</taxon>
        <taxon>Aspergillus</taxon>
        <taxon>Aspergillus subgen. Circumdati</taxon>
    </lineage>
</organism>
<reference evidence="2 3" key="1">
    <citation type="submission" date="2018-07" db="EMBL/GenBank/DDBJ databases">
        <title>The genomes of Aspergillus section Nigri reveals drivers in fungal speciation.</title>
        <authorList>
            <consortium name="DOE Joint Genome Institute"/>
            <person name="Vesth T.C."/>
            <person name="Nybo J."/>
            <person name="Theobald S."/>
            <person name="Brandl J."/>
            <person name="Frisvad J.C."/>
            <person name="Nielsen K.F."/>
            <person name="Lyhne E.K."/>
            <person name="Kogle M.E."/>
            <person name="Kuo A."/>
            <person name="Riley R."/>
            <person name="Clum A."/>
            <person name="Nolan M."/>
            <person name="Lipzen A."/>
            <person name="Salamov A."/>
            <person name="Henrissat B."/>
            <person name="Wiebenga A."/>
            <person name="De vries R.P."/>
            <person name="Grigoriev I.V."/>
            <person name="Mortensen U.H."/>
            <person name="Andersen M.R."/>
            <person name="Baker S.E."/>
        </authorList>
    </citation>
    <scope>NUCLEOTIDE SEQUENCE [LARGE SCALE GENOMIC DNA]</scope>
    <source>
        <strain evidence="2 3">CBS 139.54b</strain>
    </source>
</reference>
<dbReference type="InterPro" id="IPR012332">
    <property type="entry name" value="Autotransporter_pectin_lyase_C"/>
</dbReference>
<name>A0A3F3PSY0_9EURO</name>
<evidence type="ECO:0000313" key="2">
    <source>
        <dbReference type="EMBL" id="RDH29993.1"/>
    </source>
</evidence>
<dbReference type="GeneID" id="38137783"/>
<dbReference type="RefSeq" id="XP_026623015.1">
    <property type="nucleotide sequence ID" value="XM_026769427.1"/>
</dbReference>
<dbReference type="STRING" id="1341132.A0A3F3PSY0"/>
<evidence type="ECO:0000313" key="3">
    <source>
        <dbReference type="Proteomes" id="UP000253729"/>
    </source>
</evidence>
<dbReference type="Proteomes" id="UP000253729">
    <property type="component" value="Unassembled WGS sequence"/>
</dbReference>
<feature type="chain" id="PRO_5017735503" evidence="1">
    <location>
        <begin position="18"/>
        <end position="460"/>
    </location>
</feature>
<dbReference type="EMBL" id="KZ852064">
    <property type="protein sequence ID" value="RDH29993.1"/>
    <property type="molecule type" value="Genomic_DNA"/>
</dbReference>
<dbReference type="InterPro" id="IPR011050">
    <property type="entry name" value="Pectin_lyase_fold/virulence"/>
</dbReference>
<proteinExistence type="predicted"/>
<gene>
    <name evidence="2" type="ORF">BDQ94DRAFT_161742</name>
</gene>
<dbReference type="AlphaFoldDB" id="A0A3F3PSY0"/>
<feature type="signal peptide" evidence="1">
    <location>
        <begin position="1"/>
        <end position="17"/>
    </location>
</feature>
<keyword evidence="3" id="KW-1185">Reference proteome</keyword>